<keyword evidence="3" id="KW-1185">Reference proteome</keyword>
<dbReference type="OrthoDB" id="3940644at2759"/>
<feature type="region of interest" description="Disordered" evidence="1">
    <location>
        <begin position="1"/>
        <end position="61"/>
    </location>
</feature>
<organism evidence="2 3">
    <name type="scientific">Cryoendolithus antarcticus</name>
    <dbReference type="NCBI Taxonomy" id="1507870"/>
    <lineage>
        <taxon>Eukaryota</taxon>
        <taxon>Fungi</taxon>
        <taxon>Dikarya</taxon>
        <taxon>Ascomycota</taxon>
        <taxon>Pezizomycotina</taxon>
        <taxon>Dothideomycetes</taxon>
        <taxon>Dothideomycetidae</taxon>
        <taxon>Cladosporiales</taxon>
        <taxon>Cladosporiaceae</taxon>
        <taxon>Cryoendolithus</taxon>
    </lineage>
</organism>
<accession>A0A1V8T6S7</accession>
<dbReference type="InParanoid" id="A0A1V8T6S7"/>
<sequence>MSPNDQVTTISRLKPRNEARFETRRAKSGPVTHLSKVAPPSANRDLSAAKPSGPDARPVETSSTFCRTHRRFIFGAPEAVCPECPPVQHVRASAPVRSRSWNTSKSNDTALQLLTPVSNASVVDDQAFADFFYTYISPEVGIWRQSYLIALADYAPKTTILQRAKHTLGLAHLASSVGDDQLSRRSRVEYGRILGELRFTMCFPSKVRTRTEFRELVASIALLSHLGDPVVNSISADDSWATHLWAIQHVFSGRVPPARSRDTVLDRGLVRHSFMNGFMLAIAKRKKWVIDARWLPALSQGWTDVLTVFHELPSLLESVDNALTTGGDVSSLLHIVERLREMRVAALQSPEGDLAEGHETVDAARLHLGIEEHRAMAASTTFPALYVPDATAEGRRAIAALHWRLLILTMECTLLRIWHYYPADCFDPISNAWQRGVEQNAYNVARMLCMSALSFARPDKLVRAIMLRLMITMAHNVFKEQNAAAEAEWCRACLEANAARIQRIKNDGGSTLCKVADVLPGIVEACRYKSAFDREAFVVRARETTRLKALTI</sequence>
<evidence type="ECO:0008006" key="4">
    <source>
        <dbReference type="Google" id="ProtNLM"/>
    </source>
</evidence>
<reference evidence="3" key="1">
    <citation type="submission" date="2017-03" db="EMBL/GenBank/DDBJ databases">
        <title>Genomes of endolithic fungi from Antarctica.</title>
        <authorList>
            <person name="Coleine C."/>
            <person name="Masonjones S."/>
            <person name="Stajich J.E."/>
        </authorList>
    </citation>
    <scope>NUCLEOTIDE SEQUENCE [LARGE SCALE GENOMIC DNA]</scope>
    <source>
        <strain evidence="3">CCFEE 5527</strain>
    </source>
</reference>
<comment type="caution">
    <text evidence="2">The sequence shown here is derived from an EMBL/GenBank/DDBJ whole genome shotgun (WGS) entry which is preliminary data.</text>
</comment>
<evidence type="ECO:0000313" key="2">
    <source>
        <dbReference type="EMBL" id="OQO07115.1"/>
    </source>
</evidence>
<feature type="compositionally biased region" description="Basic and acidic residues" evidence="1">
    <location>
        <begin position="15"/>
        <end position="25"/>
    </location>
</feature>
<name>A0A1V8T6S7_9PEZI</name>
<gene>
    <name evidence="2" type="ORF">B0A48_07683</name>
</gene>
<dbReference type="Proteomes" id="UP000192596">
    <property type="component" value="Unassembled WGS sequence"/>
</dbReference>
<evidence type="ECO:0000313" key="3">
    <source>
        <dbReference type="Proteomes" id="UP000192596"/>
    </source>
</evidence>
<feature type="compositionally biased region" description="Polar residues" evidence="1">
    <location>
        <begin position="1"/>
        <end position="11"/>
    </location>
</feature>
<protein>
    <recommendedName>
        <fullName evidence="4">Transcription factor domain-containing protein</fullName>
    </recommendedName>
</protein>
<dbReference type="EMBL" id="NAJO01000015">
    <property type="protein sequence ID" value="OQO07115.1"/>
    <property type="molecule type" value="Genomic_DNA"/>
</dbReference>
<proteinExistence type="predicted"/>
<dbReference type="AlphaFoldDB" id="A0A1V8T6S7"/>
<evidence type="ECO:0000256" key="1">
    <source>
        <dbReference type="SAM" id="MobiDB-lite"/>
    </source>
</evidence>